<reference evidence="2 3" key="1">
    <citation type="journal article" date="2016" name="Nat. Commun.">
        <title>Thousands of microbial genomes shed light on interconnected biogeochemical processes in an aquifer system.</title>
        <authorList>
            <person name="Anantharaman K."/>
            <person name="Brown C.T."/>
            <person name="Hug L.A."/>
            <person name="Sharon I."/>
            <person name="Castelle C.J."/>
            <person name="Probst A.J."/>
            <person name="Thomas B.C."/>
            <person name="Singh A."/>
            <person name="Wilkins M.J."/>
            <person name="Karaoz U."/>
            <person name="Brodie E.L."/>
            <person name="Williams K.H."/>
            <person name="Hubbard S.S."/>
            <person name="Banfield J.F."/>
        </authorList>
    </citation>
    <scope>NUCLEOTIDE SEQUENCE [LARGE SCALE GENOMIC DNA]</scope>
</reference>
<dbReference type="AlphaFoldDB" id="A0A1G2MTQ4"/>
<dbReference type="Proteomes" id="UP000177943">
    <property type="component" value="Unassembled WGS sequence"/>
</dbReference>
<evidence type="ECO:0000313" key="3">
    <source>
        <dbReference type="Proteomes" id="UP000177943"/>
    </source>
</evidence>
<keyword evidence="1" id="KW-0472">Membrane</keyword>
<keyword evidence="1" id="KW-0812">Transmembrane</keyword>
<comment type="caution">
    <text evidence="2">The sequence shown here is derived from an EMBL/GenBank/DDBJ whole genome shotgun (WGS) entry which is preliminary data.</text>
</comment>
<feature type="transmembrane region" description="Helical" evidence="1">
    <location>
        <begin position="7"/>
        <end position="24"/>
    </location>
</feature>
<feature type="transmembrane region" description="Helical" evidence="1">
    <location>
        <begin position="80"/>
        <end position="102"/>
    </location>
</feature>
<organism evidence="2 3">
    <name type="scientific">Candidatus Taylorbacteria bacterium RIFCSPHIGHO2_02_FULL_45_35</name>
    <dbReference type="NCBI Taxonomy" id="1802311"/>
    <lineage>
        <taxon>Bacteria</taxon>
        <taxon>Candidatus Tayloriibacteriota</taxon>
    </lineage>
</organism>
<evidence type="ECO:0000256" key="1">
    <source>
        <dbReference type="SAM" id="Phobius"/>
    </source>
</evidence>
<name>A0A1G2MTQ4_9BACT</name>
<evidence type="ECO:0000313" key="2">
    <source>
        <dbReference type="EMBL" id="OHA26361.1"/>
    </source>
</evidence>
<sequence>MTLKKTWIILRVVVVCVCLFPFISSVKGIRTAFPEIHKAQAEVGQAWKNLEHAAPLLAKEYDRATKKQQEVVAAYSSHDLLAFFVAFPMVFGFTSLLWQFVLAPIRTRRRSRPSHSLGVS</sequence>
<dbReference type="EMBL" id="MHRP01000032">
    <property type="protein sequence ID" value="OHA26361.1"/>
    <property type="molecule type" value="Genomic_DNA"/>
</dbReference>
<proteinExistence type="predicted"/>
<accession>A0A1G2MTQ4</accession>
<gene>
    <name evidence="2" type="ORF">A3D56_03750</name>
</gene>
<protein>
    <submittedName>
        <fullName evidence="2">Uncharacterized protein</fullName>
    </submittedName>
</protein>
<keyword evidence="1" id="KW-1133">Transmembrane helix</keyword>